<dbReference type="RefSeq" id="WP_284340142.1">
    <property type="nucleotide sequence ID" value="NZ_BSNS01000009.1"/>
</dbReference>
<keyword evidence="2" id="KW-0418">Kinase</keyword>
<reference evidence="3" key="1">
    <citation type="journal article" date="2019" name="Int. J. Syst. Evol. Microbiol.">
        <title>The Global Catalogue of Microorganisms (GCM) 10K type strain sequencing project: providing services to taxonomists for standard genome sequencing and annotation.</title>
        <authorList>
            <consortium name="The Broad Institute Genomics Platform"/>
            <consortium name="The Broad Institute Genome Sequencing Center for Infectious Disease"/>
            <person name="Wu L."/>
            <person name="Ma J."/>
        </authorList>
    </citation>
    <scope>NUCLEOTIDE SEQUENCE [LARGE SCALE GENOMIC DNA]</scope>
    <source>
        <strain evidence="3">NBRC 112416</strain>
    </source>
</reference>
<dbReference type="Proteomes" id="UP001156691">
    <property type="component" value="Unassembled WGS sequence"/>
</dbReference>
<evidence type="ECO:0000259" key="1">
    <source>
        <dbReference type="Pfam" id="PF01869"/>
    </source>
</evidence>
<dbReference type="Gene3D" id="3.30.420.40">
    <property type="match status" value="2"/>
</dbReference>
<sequence>MTQRFIGVDIGGTASRWVIADADGTTIARGAAPGATGHLFNPAERNRFAATIGAISAETHAHLPVAAAFLGVTGLGERAFDEARAIAGAALGLDPARIGTSDDMELAFRAAFAPGAGHLVSAGTGSVGLHVAADGTLVRVGGRGLLIDDGGSGTWIALTALDNLYRIIDETGGTGEAGILAEELFAAMGGDDWSATRAYVYGSDRGRIGALAQAVARAADRGDAIALANLERAAEELARLGRALVKRAGNLPIGYVGGVIGLHQSIKSALIAALPGCHVVFPQIDAARHAAVMARQFA</sequence>
<dbReference type="EMBL" id="BSNS01000009">
    <property type="protein sequence ID" value="GLQ54690.1"/>
    <property type="molecule type" value="Genomic_DNA"/>
</dbReference>
<evidence type="ECO:0000313" key="3">
    <source>
        <dbReference type="Proteomes" id="UP001156691"/>
    </source>
</evidence>
<dbReference type="GO" id="GO:0016301">
    <property type="term" value="F:kinase activity"/>
    <property type="evidence" value="ECO:0007669"/>
    <property type="project" value="UniProtKB-KW"/>
</dbReference>
<feature type="domain" description="ATPase BadF/BadG/BcrA/BcrD type" evidence="1">
    <location>
        <begin position="6"/>
        <end position="267"/>
    </location>
</feature>
<gene>
    <name evidence="2" type="ORF">GCM10010862_19490</name>
</gene>
<proteinExistence type="predicted"/>
<dbReference type="PANTHER" id="PTHR43190">
    <property type="entry name" value="N-ACETYL-D-GLUCOSAMINE KINASE"/>
    <property type="match status" value="1"/>
</dbReference>
<dbReference type="Pfam" id="PF01869">
    <property type="entry name" value="BcrAD_BadFG"/>
    <property type="match status" value="1"/>
</dbReference>
<dbReference type="InterPro" id="IPR002731">
    <property type="entry name" value="ATPase_BadF"/>
</dbReference>
<keyword evidence="2" id="KW-0808">Transferase</keyword>
<name>A0ABQ5W430_9HYPH</name>
<dbReference type="SUPFAM" id="SSF53067">
    <property type="entry name" value="Actin-like ATPase domain"/>
    <property type="match status" value="2"/>
</dbReference>
<accession>A0ABQ5W430</accession>
<dbReference type="InterPro" id="IPR052519">
    <property type="entry name" value="Euk-type_GlcNAc_Kinase"/>
</dbReference>
<organism evidence="2 3">
    <name type="scientific">Devosia nitrariae</name>
    <dbReference type="NCBI Taxonomy" id="2071872"/>
    <lineage>
        <taxon>Bacteria</taxon>
        <taxon>Pseudomonadati</taxon>
        <taxon>Pseudomonadota</taxon>
        <taxon>Alphaproteobacteria</taxon>
        <taxon>Hyphomicrobiales</taxon>
        <taxon>Devosiaceae</taxon>
        <taxon>Devosia</taxon>
    </lineage>
</organism>
<evidence type="ECO:0000313" key="2">
    <source>
        <dbReference type="EMBL" id="GLQ54690.1"/>
    </source>
</evidence>
<keyword evidence="3" id="KW-1185">Reference proteome</keyword>
<dbReference type="PANTHER" id="PTHR43190:SF3">
    <property type="entry name" value="N-ACETYL-D-GLUCOSAMINE KINASE"/>
    <property type="match status" value="1"/>
</dbReference>
<dbReference type="InterPro" id="IPR043129">
    <property type="entry name" value="ATPase_NBD"/>
</dbReference>
<comment type="caution">
    <text evidence="2">The sequence shown here is derived from an EMBL/GenBank/DDBJ whole genome shotgun (WGS) entry which is preliminary data.</text>
</comment>
<protein>
    <submittedName>
        <fullName evidence="2">N-acetylglucosamine kinase</fullName>
    </submittedName>
</protein>